<evidence type="ECO:0000256" key="1">
    <source>
        <dbReference type="SAM" id="MobiDB-lite"/>
    </source>
</evidence>
<protein>
    <submittedName>
        <fullName evidence="2">Uncharacterized protein</fullName>
    </submittedName>
</protein>
<gene>
    <name evidence="2" type="ORF">MUK42_07840</name>
</gene>
<dbReference type="PANTHER" id="PTHR36773:SF1">
    <property type="entry name" value="EXPRESSED PROTEIN"/>
    <property type="match status" value="1"/>
</dbReference>
<evidence type="ECO:0000313" key="2">
    <source>
        <dbReference type="EMBL" id="URD76425.1"/>
    </source>
</evidence>
<dbReference type="AlphaFoldDB" id="A0A9E7JCT9"/>
<proteinExistence type="predicted"/>
<organism evidence="2 3">
    <name type="scientific">Musa troglodytarum</name>
    <name type="common">fe'i banana</name>
    <dbReference type="NCBI Taxonomy" id="320322"/>
    <lineage>
        <taxon>Eukaryota</taxon>
        <taxon>Viridiplantae</taxon>
        <taxon>Streptophyta</taxon>
        <taxon>Embryophyta</taxon>
        <taxon>Tracheophyta</taxon>
        <taxon>Spermatophyta</taxon>
        <taxon>Magnoliopsida</taxon>
        <taxon>Liliopsida</taxon>
        <taxon>Zingiberales</taxon>
        <taxon>Musaceae</taxon>
        <taxon>Musa</taxon>
    </lineage>
</organism>
<dbReference type="EMBL" id="CP097502">
    <property type="protein sequence ID" value="URD76425.1"/>
    <property type="molecule type" value="Genomic_DNA"/>
</dbReference>
<feature type="region of interest" description="Disordered" evidence="1">
    <location>
        <begin position="177"/>
        <end position="196"/>
    </location>
</feature>
<dbReference type="OrthoDB" id="1928518at2759"/>
<sequence length="224" mass="24295">MTGELFLTPAQTLMEDEEVAAVLRGDMEEFSASATVVPFDSARPLLRGPVPAGPADDPAAGPFVLAFRDSAAWRSAYRATESMIIDQCEAGARVGCSISASNKCKPPWWKFLFGMTAMDYAEREQCEEREMASCLAAAKDACVQFAKEKCLQPFRDARIASDNLKVLWGNDTVETEFGGKSKDSEPASYQRETLDGSSKCNTEVTNYRGSVLMGIAASENNATT</sequence>
<keyword evidence="3" id="KW-1185">Reference proteome</keyword>
<dbReference type="PANTHER" id="PTHR36773">
    <property type="entry name" value="EXPRESSED PROTEIN"/>
    <property type="match status" value="1"/>
</dbReference>
<evidence type="ECO:0000313" key="3">
    <source>
        <dbReference type="Proteomes" id="UP001055439"/>
    </source>
</evidence>
<reference evidence="2" key="1">
    <citation type="submission" date="2022-05" db="EMBL/GenBank/DDBJ databases">
        <title>The Musa troglodytarum L. genome provides insights into the mechanism of non-climacteric behaviour and enrichment of carotenoids.</title>
        <authorList>
            <person name="Wang J."/>
        </authorList>
    </citation>
    <scope>NUCLEOTIDE SEQUENCE</scope>
    <source>
        <tissue evidence="2">Leaf</tissue>
    </source>
</reference>
<dbReference type="GO" id="GO:0009536">
    <property type="term" value="C:plastid"/>
    <property type="evidence" value="ECO:0007669"/>
    <property type="project" value="TreeGrafter"/>
</dbReference>
<dbReference type="Proteomes" id="UP001055439">
    <property type="component" value="Chromosome 1"/>
</dbReference>
<accession>A0A9E7JCT9</accession>
<name>A0A9E7JCT9_9LILI</name>